<evidence type="ECO:0000313" key="1">
    <source>
        <dbReference type="EMBL" id="KAI3765562.1"/>
    </source>
</evidence>
<gene>
    <name evidence="1" type="ORF">L2E82_15600</name>
</gene>
<comment type="caution">
    <text evidence="1">The sequence shown here is derived from an EMBL/GenBank/DDBJ whole genome shotgun (WGS) entry which is preliminary data.</text>
</comment>
<dbReference type="Proteomes" id="UP001055811">
    <property type="component" value="Linkage Group LG03"/>
</dbReference>
<reference evidence="1 2" key="2">
    <citation type="journal article" date="2022" name="Mol. Ecol. Resour.">
        <title>The genomes of chicory, endive, great burdock and yacon provide insights into Asteraceae paleo-polyploidization history and plant inulin production.</title>
        <authorList>
            <person name="Fan W."/>
            <person name="Wang S."/>
            <person name="Wang H."/>
            <person name="Wang A."/>
            <person name="Jiang F."/>
            <person name="Liu H."/>
            <person name="Zhao H."/>
            <person name="Xu D."/>
            <person name="Zhang Y."/>
        </authorList>
    </citation>
    <scope>NUCLEOTIDE SEQUENCE [LARGE SCALE GENOMIC DNA]</scope>
    <source>
        <strain evidence="2">cv. Punajuju</strain>
        <tissue evidence="1">Leaves</tissue>
    </source>
</reference>
<organism evidence="1 2">
    <name type="scientific">Cichorium intybus</name>
    <name type="common">Chicory</name>
    <dbReference type="NCBI Taxonomy" id="13427"/>
    <lineage>
        <taxon>Eukaryota</taxon>
        <taxon>Viridiplantae</taxon>
        <taxon>Streptophyta</taxon>
        <taxon>Embryophyta</taxon>
        <taxon>Tracheophyta</taxon>
        <taxon>Spermatophyta</taxon>
        <taxon>Magnoliopsida</taxon>
        <taxon>eudicotyledons</taxon>
        <taxon>Gunneridae</taxon>
        <taxon>Pentapetalae</taxon>
        <taxon>asterids</taxon>
        <taxon>campanulids</taxon>
        <taxon>Asterales</taxon>
        <taxon>Asteraceae</taxon>
        <taxon>Cichorioideae</taxon>
        <taxon>Cichorieae</taxon>
        <taxon>Cichoriinae</taxon>
        <taxon>Cichorium</taxon>
    </lineage>
</organism>
<accession>A0ACB9F384</accession>
<reference evidence="2" key="1">
    <citation type="journal article" date="2022" name="Mol. Ecol. Resour.">
        <title>The genomes of chicory, endive, great burdock and yacon provide insights into Asteraceae palaeo-polyploidization history and plant inulin production.</title>
        <authorList>
            <person name="Fan W."/>
            <person name="Wang S."/>
            <person name="Wang H."/>
            <person name="Wang A."/>
            <person name="Jiang F."/>
            <person name="Liu H."/>
            <person name="Zhao H."/>
            <person name="Xu D."/>
            <person name="Zhang Y."/>
        </authorList>
    </citation>
    <scope>NUCLEOTIDE SEQUENCE [LARGE SCALE GENOMIC DNA]</scope>
    <source>
        <strain evidence="2">cv. Punajuju</strain>
    </source>
</reference>
<protein>
    <submittedName>
        <fullName evidence="1">Uncharacterized protein</fullName>
    </submittedName>
</protein>
<proteinExistence type="predicted"/>
<dbReference type="EMBL" id="CM042011">
    <property type="protein sequence ID" value="KAI3765562.1"/>
    <property type="molecule type" value="Genomic_DNA"/>
</dbReference>
<name>A0ACB9F384_CICIN</name>
<keyword evidence="2" id="KW-1185">Reference proteome</keyword>
<sequence length="206" mass="22935">MYLIESARITLLLIDMATWLRFERTGFQFSSRPKVHTSKASVDIPKVFPNATTTKEKSYASVVLGRPLKSVIVQASYKLNKLCVGDFVVEDFEKQRVVLLGKVNEFHTLPAFTGLICNKGFSEMELRVESTEGAEDDVDLDGDTSLSLDPFKLPKLIVEDSKKKKKSHVQQIKHVFGSYCYGSDHVSPLDDGLDIGSDMEVGVKAT</sequence>
<evidence type="ECO:0000313" key="2">
    <source>
        <dbReference type="Proteomes" id="UP001055811"/>
    </source>
</evidence>